<dbReference type="InterPro" id="IPR011629">
    <property type="entry name" value="CobW-like_C"/>
</dbReference>
<keyword evidence="1" id="KW-0547">Nucleotide-binding</keyword>
<comment type="caution">
    <text evidence="8">The sequence shown here is derived from an EMBL/GenBank/DDBJ whole genome shotgun (WGS) entry which is preliminary data.</text>
</comment>
<dbReference type="SUPFAM" id="SSF90002">
    <property type="entry name" value="Hypothetical protein YjiA, C-terminal domain"/>
    <property type="match status" value="1"/>
</dbReference>
<sequence>MMIPVTLLTGFLGAGKTTLLNRLMAAHPDQRFAIIENEFGAAGIDGSLISPGATQIIELSNGCICCSVRGELATALTDLLAQREAGSLAFDRLVIETTGLADPGPVIQTFFWEERLREAFQLDAVITLVDVCHITGQLDREAVAGAQVAYADWIIITKTDLAGLHSVPERLATINARAPLIDVRELDAHWPALLATGGFSLGEKGLLPEQGLRVARAANERRNAFGQKMPRRSWDDAIGSLLLEADAALDLDAVSAFVDRLIAEHANDLLRYKGILAIAGEPRRLVFQGVHRLAGFDYGRPWGEHESQRSRIVLIGRDLPEDALRASFAACCEGMSLASGH</sequence>
<dbReference type="EMBL" id="JBEWLZ010000002">
    <property type="protein sequence ID" value="MET1488987.1"/>
    <property type="molecule type" value="Genomic_DNA"/>
</dbReference>
<keyword evidence="2" id="KW-0378">Hydrolase</keyword>
<keyword evidence="9" id="KW-1185">Reference proteome</keyword>
<dbReference type="InterPro" id="IPR036627">
    <property type="entry name" value="CobW-likC_sf"/>
</dbReference>
<comment type="catalytic activity">
    <reaction evidence="6">
        <text>GTP + H2O = GDP + phosphate + H(+)</text>
        <dbReference type="Rhea" id="RHEA:19669"/>
        <dbReference type="ChEBI" id="CHEBI:15377"/>
        <dbReference type="ChEBI" id="CHEBI:15378"/>
        <dbReference type="ChEBI" id="CHEBI:37565"/>
        <dbReference type="ChEBI" id="CHEBI:43474"/>
        <dbReference type="ChEBI" id="CHEBI:58189"/>
    </reaction>
    <physiologicalReaction direction="left-to-right" evidence="6">
        <dbReference type="Rhea" id="RHEA:19670"/>
    </physiologicalReaction>
</comment>
<dbReference type="Gene3D" id="3.30.1220.10">
    <property type="entry name" value="CobW-like, C-terminal domain"/>
    <property type="match status" value="1"/>
</dbReference>
<dbReference type="SMART" id="SM00833">
    <property type="entry name" value="CobW_C"/>
    <property type="match status" value="1"/>
</dbReference>
<dbReference type="Pfam" id="PF02492">
    <property type="entry name" value="cobW"/>
    <property type="match status" value="1"/>
</dbReference>
<dbReference type="InterPro" id="IPR051316">
    <property type="entry name" value="Zinc-reg_GTPase_activator"/>
</dbReference>
<dbReference type="RefSeq" id="WP_345924056.1">
    <property type="nucleotide sequence ID" value="NZ_JBDIVF010000001.1"/>
</dbReference>
<evidence type="ECO:0000256" key="2">
    <source>
        <dbReference type="ARBA" id="ARBA00022801"/>
    </source>
</evidence>
<dbReference type="InterPro" id="IPR027417">
    <property type="entry name" value="P-loop_NTPase"/>
</dbReference>
<proteinExistence type="inferred from homology"/>
<reference evidence="8 9" key="1">
    <citation type="submission" date="2024-07" db="EMBL/GenBank/DDBJ databases">
        <title>Uliginosibacterium paludis KCTC:42655.</title>
        <authorList>
            <person name="Kim M.K."/>
        </authorList>
    </citation>
    <scope>NUCLEOTIDE SEQUENCE [LARGE SCALE GENOMIC DNA]</scope>
    <source>
        <strain evidence="8 9">KCTC 42655</strain>
    </source>
</reference>
<comment type="function">
    <text evidence="5">Zinc chaperone that directly transfers zinc cofactor to target proteins, thereby activating them. Zinc is transferred from the CXCC motif in the GTPase domain to the zinc binding site in target proteins in a process requiring GTP hydrolysis.</text>
</comment>
<comment type="similarity">
    <text evidence="4">Belongs to the SIMIBI class G3E GTPase family. ZNG1 subfamily.</text>
</comment>
<accession>A0ABV2CNA7</accession>
<gene>
    <name evidence="8" type="ORF">ABVT11_04055</name>
</gene>
<dbReference type="Pfam" id="PF07683">
    <property type="entry name" value="CobW_C"/>
    <property type="match status" value="1"/>
</dbReference>
<evidence type="ECO:0000256" key="6">
    <source>
        <dbReference type="ARBA" id="ARBA00049117"/>
    </source>
</evidence>
<evidence type="ECO:0000256" key="4">
    <source>
        <dbReference type="ARBA" id="ARBA00034320"/>
    </source>
</evidence>
<dbReference type="PANTHER" id="PTHR13748">
    <property type="entry name" value="COBW-RELATED"/>
    <property type="match status" value="1"/>
</dbReference>
<evidence type="ECO:0000256" key="1">
    <source>
        <dbReference type="ARBA" id="ARBA00022741"/>
    </source>
</evidence>
<organism evidence="8 9">
    <name type="scientific">Uliginosibacterium paludis</name>
    <dbReference type="NCBI Taxonomy" id="1615952"/>
    <lineage>
        <taxon>Bacteria</taxon>
        <taxon>Pseudomonadati</taxon>
        <taxon>Pseudomonadota</taxon>
        <taxon>Betaproteobacteria</taxon>
        <taxon>Rhodocyclales</taxon>
        <taxon>Zoogloeaceae</taxon>
        <taxon>Uliginosibacterium</taxon>
    </lineage>
</organism>
<dbReference type="InterPro" id="IPR003495">
    <property type="entry name" value="CobW/HypB/UreG_nucleotide-bd"/>
</dbReference>
<name>A0ABV2CNA7_9RHOO</name>
<dbReference type="CDD" id="cd03112">
    <property type="entry name" value="CobW-like"/>
    <property type="match status" value="1"/>
</dbReference>
<evidence type="ECO:0000256" key="3">
    <source>
        <dbReference type="ARBA" id="ARBA00023186"/>
    </source>
</evidence>
<dbReference type="SUPFAM" id="SSF52540">
    <property type="entry name" value="P-loop containing nucleoside triphosphate hydrolases"/>
    <property type="match status" value="1"/>
</dbReference>
<evidence type="ECO:0000259" key="7">
    <source>
        <dbReference type="SMART" id="SM00833"/>
    </source>
</evidence>
<dbReference type="Proteomes" id="UP001548590">
    <property type="component" value="Unassembled WGS sequence"/>
</dbReference>
<protein>
    <submittedName>
        <fullName evidence="8">GTP-binding protein</fullName>
    </submittedName>
</protein>
<dbReference type="Gene3D" id="3.40.50.300">
    <property type="entry name" value="P-loop containing nucleotide triphosphate hydrolases"/>
    <property type="match status" value="1"/>
</dbReference>
<evidence type="ECO:0000313" key="8">
    <source>
        <dbReference type="EMBL" id="MET1488987.1"/>
    </source>
</evidence>
<feature type="domain" description="CobW C-terminal" evidence="7">
    <location>
        <begin position="238"/>
        <end position="332"/>
    </location>
</feature>
<evidence type="ECO:0000256" key="5">
    <source>
        <dbReference type="ARBA" id="ARBA00045658"/>
    </source>
</evidence>
<dbReference type="PANTHER" id="PTHR13748:SF62">
    <property type="entry name" value="COBW DOMAIN-CONTAINING PROTEIN"/>
    <property type="match status" value="1"/>
</dbReference>
<evidence type="ECO:0000313" key="9">
    <source>
        <dbReference type="Proteomes" id="UP001548590"/>
    </source>
</evidence>
<keyword evidence="3" id="KW-0143">Chaperone</keyword>